<sequence length="403" mass="44046">MGGSSSKLPQVEAPLFDSTKLTAQLPDIELYEDKVKATIDAASAQASSAWAQAGLYMTAFKGLGWIFLMCLLIYVFYYWVYPWVSSHLVGNYSRPPSNDLSITSALTGYTDVKQKVIDKIDIVKGELHIVVNEDIGVTDKHDLTVNYQYPGEAPGSITVKHGDMLDIVPASKAATPSESSSWWNTKNMMSVPKDAKTISTVSVADDGKDSSYGYQFWMYVTDWNYKYGEEKHIMSRADSTNSAIKNPLVTLHPTDNTMKISVSIFPETSSSSKAEPAPAGHSGSTDDVYVCEVPNIPLQTWLAVSVTVTTRNLDVYLNGKLVKSCFLSGVPKPVSGSVTLNDAGGFSGWMCSFYHFDKFLAPADAQSFFRSGVPCTVPGTSTNYKVTFGVRDTKGEVVSKYVF</sequence>
<dbReference type="EMBL" id="MN739026">
    <property type="protein sequence ID" value="QHT35745.1"/>
    <property type="molecule type" value="Genomic_DNA"/>
</dbReference>
<keyword evidence="1" id="KW-0472">Membrane</keyword>
<organism evidence="2">
    <name type="scientific">viral metagenome</name>
    <dbReference type="NCBI Taxonomy" id="1070528"/>
    <lineage>
        <taxon>unclassified sequences</taxon>
        <taxon>metagenomes</taxon>
        <taxon>organismal metagenomes</taxon>
    </lineage>
</organism>
<reference evidence="2" key="1">
    <citation type="journal article" date="2020" name="Nature">
        <title>Giant virus diversity and host interactions through global metagenomics.</title>
        <authorList>
            <person name="Schulz F."/>
            <person name="Roux S."/>
            <person name="Paez-Espino D."/>
            <person name="Jungbluth S."/>
            <person name="Walsh D.A."/>
            <person name="Denef V.J."/>
            <person name="McMahon K.D."/>
            <person name="Konstantinidis K.T."/>
            <person name="Eloe-Fadrosh E.A."/>
            <person name="Kyrpides N.C."/>
            <person name="Woyke T."/>
        </authorList>
    </citation>
    <scope>NUCLEOTIDE SEQUENCE</scope>
    <source>
        <strain evidence="2">GVMAG-M-3300009181-41</strain>
    </source>
</reference>
<name>A0A6C0F992_9ZZZZ</name>
<dbReference type="AlphaFoldDB" id="A0A6C0F992"/>
<dbReference type="Gene3D" id="2.60.120.200">
    <property type="match status" value="1"/>
</dbReference>
<keyword evidence="1" id="KW-1133">Transmembrane helix</keyword>
<proteinExistence type="predicted"/>
<feature type="transmembrane region" description="Helical" evidence="1">
    <location>
        <begin position="62"/>
        <end position="81"/>
    </location>
</feature>
<protein>
    <submittedName>
        <fullName evidence="2">Uncharacterized protein</fullName>
    </submittedName>
</protein>
<keyword evidence="1" id="KW-0812">Transmembrane</keyword>
<accession>A0A6C0F992</accession>
<evidence type="ECO:0000256" key="1">
    <source>
        <dbReference type="SAM" id="Phobius"/>
    </source>
</evidence>
<evidence type="ECO:0000313" key="2">
    <source>
        <dbReference type="EMBL" id="QHT35745.1"/>
    </source>
</evidence>
<dbReference type="InterPro" id="IPR013320">
    <property type="entry name" value="ConA-like_dom_sf"/>
</dbReference>
<dbReference type="SUPFAM" id="SSF49899">
    <property type="entry name" value="Concanavalin A-like lectins/glucanases"/>
    <property type="match status" value="1"/>
</dbReference>